<feature type="compositionally biased region" description="Low complexity" evidence="1">
    <location>
        <begin position="816"/>
        <end position="830"/>
    </location>
</feature>
<feature type="region of interest" description="Disordered" evidence="1">
    <location>
        <begin position="730"/>
        <end position="908"/>
    </location>
</feature>
<feature type="region of interest" description="Disordered" evidence="1">
    <location>
        <begin position="1195"/>
        <end position="1229"/>
    </location>
</feature>
<evidence type="ECO:0000256" key="1">
    <source>
        <dbReference type="SAM" id="MobiDB-lite"/>
    </source>
</evidence>
<proteinExistence type="predicted"/>
<accession>A0A835WP83</accession>
<feature type="compositionally biased region" description="Low complexity" evidence="1">
    <location>
        <begin position="867"/>
        <end position="892"/>
    </location>
</feature>
<feature type="compositionally biased region" description="Low complexity" evidence="1">
    <location>
        <begin position="539"/>
        <end position="561"/>
    </location>
</feature>
<dbReference type="EMBL" id="JAEHOD010000008">
    <property type="protein sequence ID" value="KAG2451498.1"/>
    <property type="molecule type" value="Genomic_DNA"/>
</dbReference>
<comment type="caution">
    <text evidence="2">The sequence shown here is derived from an EMBL/GenBank/DDBJ whole genome shotgun (WGS) entry which is preliminary data.</text>
</comment>
<dbReference type="OrthoDB" id="550799at2759"/>
<gene>
    <name evidence="2" type="ORF">HYH02_004096</name>
</gene>
<organism evidence="2 3">
    <name type="scientific">Chlamydomonas schloesseri</name>
    <dbReference type="NCBI Taxonomy" id="2026947"/>
    <lineage>
        <taxon>Eukaryota</taxon>
        <taxon>Viridiplantae</taxon>
        <taxon>Chlorophyta</taxon>
        <taxon>core chlorophytes</taxon>
        <taxon>Chlorophyceae</taxon>
        <taxon>CS clade</taxon>
        <taxon>Chlamydomonadales</taxon>
        <taxon>Chlamydomonadaceae</taxon>
        <taxon>Chlamydomonas</taxon>
    </lineage>
</organism>
<protein>
    <submittedName>
        <fullName evidence="2">Uncharacterized protein</fullName>
    </submittedName>
</protein>
<evidence type="ECO:0000313" key="2">
    <source>
        <dbReference type="EMBL" id="KAG2451498.1"/>
    </source>
</evidence>
<feature type="compositionally biased region" description="Gly residues" evidence="1">
    <location>
        <begin position="1129"/>
        <end position="1149"/>
    </location>
</feature>
<feature type="region of interest" description="Disordered" evidence="1">
    <location>
        <begin position="524"/>
        <end position="562"/>
    </location>
</feature>
<feature type="compositionally biased region" description="Gly residues" evidence="1">
    <location>
        <begin position="791"/>
        <end position="803"/>
    </location>
</feature>
<evidence type="ECO:0000313" key="3">
    <source>
        <dbReference type="Proteomes" id="UP000613740"/>
    </source>
</evidence>
<dbReference type="AlphaFoldDB" id="A0A835WP83"/>
<feature type="compositionally biased region" description="Basic and acidic residues" evidence="1">
    <location>
        <begin position="624"/>
        <end position="644"/>
    </location>
</feature>
<feature type="region of interest" description="Disordered" evidence="1">
    <location>
        <begin position="68"/>
        <end position="88"/>
    </location>
</feature>
<feature type="region of interest" description="Disordered" evidence="1">
    <location>
        <begin position="624"/>
        <end position="660"/>
    </location>
</feature>
<feature type="compositionally biased region" description="Basic and acidic residues" evidence="1">
    <location>
        <begin position="1203"/>
        <end position="1217"/>
    </location>
</feature>
<reference evidence="2" key="1">
    <citation type="journal article" date="2020" name="bioRxiv">
        <title>Comparative genomics of Chlamydomonas.</title>
        <authorList>
            <person name="Craig R.J."/>
            <person name="Hasan A.R."/>
            <person name="Ness R.W."/>
            <person name="Keightley P.D."/>
        </authorList>
    </citation>
    <scope>NUCLEOTIDE SEQUENCE</scope>
    <source>
        <strain evidence="2">CCAP 11/173</strain>
    </source>
</reference>
<feature type="region of interest" description="Disordered" evidence="1">
    <location>
        <begin position="1002"/>
        <end position="1059"/>
    </location>
</feature>
<feature type="compositionally biased region" description="Gly residues" evidence="1">
    <location>
        <begin position="648"/>
        <end position="660"/>
    </location>
</feature>
<keyword evidence="3" id="KW-1185">Reference proteome</keyword>
<feature type="compositionally biased region" description="Low complexity" evidence="1">
    <location>
        <begin position="1048"/>
        <end position="1057"/>
    </location>
</feature>
<dbReference type="Proteomes" id="UP000613740">
    <property type="component" value="Unassembled WGS sequence"/>
</dbReference>
<feature type="region of interest" description="Disordered" evidence="1">
    <location>
        <begin position="1126"/>
        <end position="1163"/>
    </location>
</feature>
<name>A0A835WP83_9CHLO</name>
<feature type="compositionally biased region" description="Low complexity" evidence="1">
    <location>
        <begin position="78"/>
        <end position="88"/>
    </location>
</feature>
<sequence>MQALAERTRQALHLGARDFRPTALEAERRALGEAGAFAAQLHALERHLHKWDSATEDMLRATSHFLTDAPSPRHFTQPDPTDPATLTAAPPAALPAAAAADPRLAALLSQPPLLRRVATGLPLAVGDAVQDGLEEPVAVWLAAHDAAKERLAALEPLRIRHDAARRAIHTAASAPGADQPGSAAHAHLVKAEEDGEPVMSEFEVARCALLCHLHWLAEGAAQLKAAAAAVAAAAQRGALRGDLAPPEGLIAPFPPELLADHPAGPPDATALATPITPAPSAAAPATPLEAAAGLAVEGTAPTAATAAAMTQAAIAAATTAAELASGQEVPPPQVVMTGGAEQAPGMGGIAGGGGGGGGGGGAVADAVVLVPPGTAGVAAEAAVAAALETAAALGAEQRPGGAASRAAAAHTMSGPAAARLRRLVLRPQRRAAVRALWRLLAAKALAQERAKGLPEVAMDQMSEVRERAGVTGGFLMRPEMAPEYVMAGRRVLPGGGPLQFLRDTLMGPSDAAAQHHAAAAVAAAAGTGASPKHRPPATPTTTPTDTTADTSPAATRAPTSAGPLAESVGAAAAREQMHEVATRGVGEAAGGAARAALGGALTSPTDTGVGRFIAETLTGPREKKYEKHGGRLRNQEEDMGKVEKQGQQGAGLKEGPGGAGLGGFVRDTLVGPPVETAAAVEHDTLQVALGSGGTALPAATTSSLASAARYQMSTATGARLQHMDVAVQPPPQAGAGAGAGATAAAAGAGAPGGGARRTPSGGPASFLVDTLMGPETHSPQHLQPGALGHAGAMGGSGGGGGGAVSSAPVPPPVPSFPLAAPKPLDPALGPIPDVTGPHPASAGPISREATTPEPPAAYNTSASTTGLTPAPASALSTATGPASATKATLPATPATPTPTPTTATAGAGDFDVNAPAAISAEEAEQRALALAEQAAAAAAALTAADAAVETSAASMDAATAAVDAAVAATSVAAAALEAATDATVMALDSAIADSADVDADVDVDVGTSGGSAGLRPATPPSAQQPSVESAAPEAPHTLGLVGAGGQPGPSSVSGSDLEAADEAEAAAAASAGGGDIGGAAGINIGLSPAAAMVPSSPPLESRPLHTVAAGRPHVSPAAIPEHARTYGRIGAGGEPGHGRRTGGGSGAGVGDVSSSSDVEEEAPVAMGGGVGAEARASSGIPGAFGAVKSLIEEAAAGGGAAAEAEKQKQGAQREGKVTEPPAGPALVEL</sequence>